<dbReference type="Pfam" id="PF00172">
    <property type="entry name" value="Zn_clus"/>
    <property type="match status" value="1"/>
</dbReference>
<dbReference type="CDD" id="cd12148">
    <property type="entry name" value="fungal_TF_MHR"/>
    <property type="match status" value="1"/>
</dbReference>
<dbReference type="InterPro" id="IPR036864">
    <property type="entry name" value="Zn2-C6_fun-type_DNA-bd_sf"/>
</dbReference>
<keyword evidence="4" id="KW-0804">Transcription</keyword>
<dbReference type="Gene3D" id="4.10.240.10">
    <property type="entry name" value="Zn(2)-C6 fungal-type DNA-binding domain"/>
    <property type="match status" value="1"/>
</dbReference>
<feature type="non-terminal residue" evidence="7">
    <location>
        <position position="1"/>
    </location>
</feature>
<dbReference type="CDD" id="cd00067">
    <property type="entry name" value="GAL4"/>
    <property type="match status" value="1"/>
</dbReference>
<gene>
    <name evidence="7" type="ORF">K505DRAFT_251293</name>
</gene>
<dbReference type="PROSITE" id="PS50048">
    <property type="entry name" value="ZN2_CY6_FUNGAL_2"/>
    <property type="match status" value="1"/>
</dbReference>
<dbReference type="GO" id="GO:0003677">
    <property type="term" value="F:DNA binding"/>
    <property type="evidence" value="ECO:0007669"/>
    <property type="project" value="InterPro"/>
</dbReference>
<keyword evidence="8" id="KW-1185">Reference proteome</keyword>
<keyword evidence="3" id="KW-0805">Transcription regulation</keyword>
<dbReference type="PANTHER" id="PTHR47338">
    <property type="entry name" value="ZN(II)2CYS6 TRANSCRIPTION FACTOR (EUROFUNG)-RELATED"/>
    <property type="match status" value="1"/>
</dbReference>
<organism evidence="7 8">
    <name type="scientific">Melanomma pulvis-pyrius CBS 109.77</name>
    <dbReference type="NCBI Taxonomy" id="1314802"/>
    <lineage>
        <taxon>Eukaryota</taxon>
        <taxon>Fungi</taxon>
        <taxon>Dikarya</taxon>
        <taxon>Ascomycota</taxon>
        <taxon>Pezizomycotina</taxon>
        <taxon>Dothideomycetes</taxon>
        <taxon>Pleosporomycetidae</taxon>
        <taxon>Pleosporales</taxon>
        <taxon>Melanommataceae</taxon>
        <taxon>Melanomma</taxon>
    </lineage>
</organism>
<dbReference type="SUPFAM" id="SSF57701">
    <property type="entry name" value="Zn2/Cys6 DNA-binding domain"/>
    <property type="match status" value="1"/>
</dbReference>
<protein>
    <recommendedName>
        <fullName evidence="6">Zn(2)-C6 fungal-type domain-containing protein</fullName>
    </recommendedName>
</protein>
<dbReference type="InterPro" id="IPR050815">
    <property type="entry name" value="TF_fung"/>
</dbReference>
<dbReference type="InterPro" id="IPR007219">
    <property type="entry name" value="XnlR_reg_dom"/>
</dbReference>
<reference evidence="7" key="1">
    <citation type="journal article" date="2020" name="Stud. Mycol.">
        <title>101 Dothideomycetes genomes: a test case for predicting lifestyles and emergence of pathogens.</title>
        <authorList>
            <person name="Haridas S."/>
            <person name="Albert R."/>
            <person name="Binder M."/>
            <person name="Bloem J."/>
            <person name="Labutti K."/>
            <person name="Salamov A."/>
            <person name="Andreopoulos B."/>
            <person name="Baker S."/>
            <person name="Barry K."/>
            <person name="Bills G."/>
            <person name="Bluhm B."/>
            <person name="Cannon C."/>
            <person name="Castanera R."/>
            <person name="Culley D."/>
            <person name="Daum C."/>
            <person name="Ezra D."/>
            <person name="Gonzalez J."/>
            <person name="Henrissat B."/>
            <person name="Kuo A."/>
            <person name="Liang C."/>
            <person name="Lipzen A."/>
            <person name="Lutzoni F."/>
            <person name="Magnuson J."/>
            <person name="Mondo S."/>
            <person name="Nolan M."/>
            <person name="Ohm R."/>
            <person name="Pangilinan J."/>
            <person name="Park H.-J."/>
            <person name="Ramirez L."/>
            <person name="Alfaro M."/>
            <person name="Sun H."/>
            <person name="Tritt A."/>
            <person name="Yoshinaga Y."/>
            <person name="Zwiers L.-H."/>
            <person name="Turgeon B."/>
            <person name="Goodwin S."/>
            <person name="Spatafora J."/>
            <person name="Crous P."/>
            <person name="Grigoriev I."/>
        </authorList>
    </citation>
    <scope>NUCLEOTIDE SEQUENCE</scope>
    <source>
        <strain evidence="7">CBS 109.77</strain>
    </source>
</reference>
<dbReference type="OrthoDB" id="3862662at2759"/>
<evidence type="ECO:0000313" key="7">
    <source>
        <dbReference type="EMBL" id="KAF2790382.1"/>
    </source>
</evidence>
<evidence type="ECO:0000256" key="1">
    <source>
        <dbReference type="ARBA" id="ARBA00004123"/>
    </source>
</evidence>
<evidence type="ECO:0000256" key="3">
    <source>
        <dbReference type="ARBA" id="ARBA00023015"/>
    </source>
</evidence>
<dbReference type="GO" id="GO:0005634">
    <property type="term" value="C:nucleus"/>
    <property type="evidence" value="ECO:0007669"/>
    <property type="project" value="UniProtKB-SubCell"/>
</dbReference>
<dbReference type="EMBL" id="MU002077">
    <property type="protein sequence ID" value="KAF2790382.1"/>
    <property type="molecule type" value="Genomic_DNA"/>
</dbReference>
<dbReference type="AlphaFoldDB" id="A0A6A6X217"/>
<keyword evidence="2" id="KW-0479">Metal-binding</keyword>
<dbReference type="PANTHER" id="PTHR47338:SF20">
    <property type="entry name" value="ZN(II)2CYS6 TRANSCRIPTION FACTOR (EUROFUNG)"/>
    <property type="match status" value="1"/>
</dbReference>
<evidence type="ECO:0000256" key="4">
    <source>
        <dbReference type="ARBA" id="ARBA00023163"/>
    </source>
</evidence>
<name>A0A6A6X217_9PLEO</name>
<dbReference type="GO" id="GO:0000981">
    <property type="term" value="F:DNA-binding transcription factor activity, RNA polymerase II-specific"/>
    <property type="evidence" value="ECO:0007669"/>
    <property type="project" value="InterPro"/>
</dbReference>
<accession>A0A6A6X217</accession>
<dbReference type="GO" id="GO:0008270">
    <property type="term" value="F:zinc ion binding"/>
    <property type="evidence" value="ECO:0007669"/>
    <property type="project" value="InterPro"/>
</dbReference>
<dbReference type="Pfam" id="PF04082">
    <property type="entry name" value="Fungal_trans"/>
    <property type="match status" value="1"/>
</dbReference>
<evidence type="ECO:0000259" key="6">
    <source>
        <dbReference type="PROSITE" id="PS50048"/>
    </source>
</evidence>
<feature type="domain" description="Zn(2)-C6 fungal-type" evidence="6">
    <location>
        <begin position="1"/>
        <end position="30"/>
    </location>
</feature>
<comment type="subcellular location">
    <subcellularLocation>
        <location evidence="1">Nucleus</location>
    </subcellularLocation>
</comment>
<sequence>CLLCRQRKVRCNRKLPRCDSCLRGGVECQYIVVKNKPGLRAGYVSELEERLGAYFLQFFPIVFHSLVYPLTILQAKLEQEVQQLKADRTALMDDWLGVAVSVDTISLPPSSSSDPSLRDAPASIAHISPRSARCSPSDFDPLSSAILEELCTAWFDKYHGWFPILHRPSLLEVLQTSPILASTVQYIVFKAIAAVTIPHSYHSDSLTNEQRRLLSDDLRGQVVMEAISQLSLQSLQAVLILTIRDFGAGRLSEFWNLIALAKRMGTQLGLRDLVAHHCDNFNQVSTIPPRMLPLPVSLVNREEKIRAYWMTEGKCSQLLDGSSTVGAAWNLNISRPENTGLLPCSETVWAFPEAVISGWSFGEFEMSSAYSLYVMLVTNELFHVHRFLQQSFDTQSATERVRWQSECKAVDDGLIAWRTKFAGASVRMNVENGGAYDPNVVLTHCALDLAIISLYQRLALPPSGLEEAQGPWYHAIQRCLDACDSITNVLRGMHDTNLENISPLIISCIFVASRFFLVHAKLLNVEIPRNLDLLVYSLKTCGLRWSYARRLEKVIRTATADHKLPSSMSSLPVQFYDLQYSYLDIDESLRVWAEGLEPWMHLAGLEHPALDQSSILMPNINIVNADDGTFIPDASQIQ</sequence>
<evidence type="ECO:0000313" key="8">
    <source>
        <dbReference type="Proteomes" id="UP000799757"/>
    </source>
</evidence>
<dbReference type="Proteomes" id="UP000799757">
    <property type="component" value="Unassembled WGS sequence"/>
</dbReference>
<evidence type="ECO:0000256" key="2">
    <source>
        <dbReference type="ARBA" id="ARBA00022723"/>
    </source>
</evidence>
<dbReference type="SMART" id="SM00066">
    <property type="entry name" value="GAL4"/>
    <property type="match status" value="1"/>
</dbReference>
<proteinExistence type="predicted"/>
<evidence type="ECO:0000256" key="5">
    <source>
        <dbReference type="ARBA" id="ARBA00023242"/>
    </source>
</evidence>
<dbReference type="GO" id="GO:0006351">
    <property type="term" value="P:DNA-templated transcription"/>
    <property type="evidence" value="ECO:0007669"/>
    <property type="project" value="InterPro"/>
</dbReference>
<keyword evidence="5" id="KW-0539">Nucleus</keyword>
<dbReference type="InterPro" id="IPR001138">
    <property type="entry name" value="Zn2Cys6_DnaBD"/>
</dbReference>